<dbReference type="GO" id="GO:0031422">
    <property type="term" value="C:RecQ family helicase-topoisomerase III complex"/>
    <property type="evidence" value="ECO:0007669"/>
    <property type="project" value="TreeGrafter"/>
</dbReference>
<keyword evidence="7" id="KW-1185">Reference proteome</keyword>
<dbReference type="InterPro" id="IPR013894">
    <property type="entry name" value="RMI1_OB"/>
</dbReference>
<reference evidence="6 7" key="1">
    <citation type="journal article" date="2019" name="Sci. Rep.">
        <title>Comparative genomics of chytrid fungi reveal insights into the obligate biotrophic and pathogenic lifestyle of Synchytrium endobioticum.</title>
        <authorList>
            <person name="van de Vossenberg B.T.L.H."/>
            <person name="Warris S."/>
            <person name="Nguyen H.D.T."/>
            <person name="van Gent-Pelzer M.P.E."/>
            <person name="Joly D.L."/>
            <person name="van de Geest H.C."/>
            <person name="Bonants P.J.M."/>
            <person name="Smith D.S."/>
            <person name="Levesque C.A."/>
            <person name="van der Lee T.A.J."/>
        </authorList>
    </citation>
    <scope>NUCLEOTIDE SEQUENCE [LARGE SCALE GENOMIC DNA]</scope>
    <source>
        <strain evidence="6 7">CBS 809.83</strain>
    </source>
</reference>
<evidence type="ECO:0000313" key="7">
    <source>
        <dbReference type="Proteomes" id="UP000318582"/>
    </source>
</evidence>
<feature type="region of interest" description="Disordered" evidence="3">
    <location>
        <begin position="333"/>
        <end position="384"/>
    </location>
</feature>
<dbReference type="PANTHER" id="PTHR14790">
    <property type="entry name" value="RECQ-MEDIATED GENOME INSTABILITY PROTEIN 1 RMI1"/>
    <property type="match status" value="1"/>
</dbReference>
<dbReference type="InterPro" id="IPR042470">
    <property type="entry name" value="RMI1_N_C_sf"/>
</dbReference>
<organism evidence="6 7">
    <name type="scientific">Powellomyces hirtus</name>
    <dbReference type="NCBI Taxonomy" id="109895"/>
    <lineage>
        <taxon>Eukaryota</taxon>
        <taxon>Fungi</taxon>
        <taxon>Fungi incertae sedis</taxon>
        <taxon>Chytridiomycota</taxon>
        <taxon>Chytridiomycota incertae sedis</taxon>
        <taxon>Chytridiomycetes</taxon>
        <taxon>Spizellomycetales</taxon>
        <taxon>Powellomycetaceae</taxon>
        <taxon>Powellomyces</taxon>
    </lineage>
</organism>
<dbReference type="SMART" id="SM01161">
    <property type="entry name" value="DUF1767"/>
    <property type="match status" value="1"/>
</dbReference>
<name>A0A507DTH9_9FUNG</name>
<dbReference type="InterPro" id="IPR049363">
    <property type="entry name" value="RMI1_N"/>
</dbReference>
<evidence type="ECO:0000256" key="1">
    <source>
        <dbReference type="ARBA" id="ARBA00006395"/>
    </source>
</evidence>
<accession>A0A507DTH9</accession>
<dbReference type="Proteomes" id="UP000318582">
    <property type="component" value="Unassembled WGS sequence"/>
</dbReference>
<feature type="domain" description="RMI1 N-terminal" evidence="5">
    <location>
        <begin position="13"/>
        <end position="60"/>
    </location>
</feature>
<protein>
    <recommendedName>
        <fullName evidence="2">RecQ-mediated genome instability protein 1</fullName>
    </recommendedName>
</protein>
<dbReference type="GO" id="GO:0016604">
    <property type="term" value="C:nuclear body"/>
    <property type="evidence" value="ECO:0007669"/>
    <property type="project" value="TreeGrafter"/>
</dbReference>
<comment type="similarity">
    <text evidence="1">Belongs to the RMI1 family.</text>
</comment>
<gene>
    <name evidence="6" type="ORF">PhCBS80983_g05636</name>
</gene>
<comment type="caution">
    <text evidence="6">The sequence shown here is derived from an EMBL/GenBank/DDBJ whole genome shotgun (WGS) entry which is preliminary data.</text>
</comment>
<evidence type="ECO:0000259" key="5">
    <source>
        <dbReference type="Pfam" id="PF21000"/>
    </source>
</evidence>
<proteinExistence type="inferred from homology"/>
<evidence type="ECO:0000259" key="4">
    <source>
        <dbReference type="Pfam" id="PF08585"/>
    </source>
</evidence>
<evidence type="ECO:0000256" key="2">
    <source>
        <dbReference type="ARBA" id="ARBA00018987"/>
    </source>
</evidence>
<feature type="compositionally biased region" description="Polar residues" evidence="3">
    <location>
        <begin position="344"/>
        <end position="353"/>
    </location>
</feature>
<dbReference type="PANTHER" id="PTHR14790:SF15">
    <property type="entry name" value="RECQ-MEDIATED GENOME INSTABILITY PROTEIN 1"/>
    <property type="match status" value="1"/>
</dbReference>
<dbReference type="GO" id="GO:0000724">
    <property type="term" value="P:double-strand break repair via homologous recombination"/>
    <property type="evidence" value="ECO:0007669"/>
    <property type="project" value="TreeGrafter"/>
</dbReference>
<dbReference type="Gene3D" id="2.40.50.770">
    <property type="entry name" value="RecQ-mediated genome instability protein Rmi1, C-terminal domain"/>
    <property type="match status" value="1"/>
</dbReference>
<dbReference type="Pfam" id="PF21000">
    <property type="entry name" value="RMI1_N_N"/>
    <property type="match status" value="1"/>
</dbReference>
<dbReference type="AlphaFoldDB" id="A0A507DTH9"/>
<dbReference type="GO" id="GO:0000712">
    <property type="term" value="P:resolution of meiotic recombination intermediates"/>
    <property type="evidence" value="ECO:0007669"/>
    <property type="project" value="TreeGrafter"/>
</dbReference>
<dbReference type="STRING" id="109895.A0A507DTH9"/>
<sequence>MTAPVPLAVLNILASRNFQIHNSWTTQCVEYLRSGPSPPRTDRDLAEGIINQFLHSDIRSMGLLVLPRNVEEAHRIYLGHPRPVVLQVDDILEVGVSRNSLLETIVDFKPKKGEPPRPPGEKIQFPRKMLRLTLTDGHEEVTAMECVHLPGIELSSPIGMKVEITNAEVRRGVINATPSNFRVLGGQVPSVNDLGVLFLLEQKLRRMLQLEELPIPQPNAGAHGAADAAEIAARAHERAHHNDIPEDSDLFDEVDIADDFDFDEAEIDMNAILATEALYSASQKAELDDARKVGDAKTTVVNERKPLIEDNVIEILSQESVESEIFFSPPTLADAERPEETHPGSGSSRNVQSHVLKRICPDSAALRKKSKTFEQPATTKRERS</sequence>
<dbReference type="EMBL" id="QEAQ01000130">
    <property type="protein sequence ID" value="TPX55064.1"/>
    <property type="molecule type" value="Genomic_DNA"/>
</dbReference>
<dbReference type="Pfam" id="PF08585">
    <property type="entry name" value="RMI1_N_C"/>
    <property type="match status" value="1"/>
</dbReference>
<evidence type="ECO:0000256" key="3">
    <source>
        <dbReference type="SAM" id="MobiDB-lite"/>
    </source>
</evidence>
<evidence type="ECO:0000313" key="6">
    <source>
        <dbReference type="EMBL" id="TPX55064.1"/>
    </source>
</evidence>
<feature type="domain" description="RecQ mediated genome instability protein 1 OB-fold" evidence="4">
    <location>
        <begin position="66"/>
        <end position="192"/>
    </location>
</feature>